<evidence type="ECO:0000256" key="4">
    <source>
        <dbReference type="ARBA" id="ARBA00023136"/>
    </source>
</evidence>
<dbReference type="InterPro" id="IPR001750">
    <property type="entry name" value="ND/Mrp_TM"/>
</dbReference>
<sequence>MTLAELALALPFAIPLVFGLCGLLLRRPHRRSRNSLIPTPFDLGAIGTGAPLVLILVLLYLNESYHNAYELVRFGDLTVEVAVQVDQPALLVGLAVTVVALAVHFYSVAYLPADDRYAPYAAQVTLFTGAMLLVVFSGDLVLLLVGWEIMGICSYLLIAHDRRLPGAPGAAMKAFLVTRVGDVGFWLGIILLGVAAGSFQISEVVAAVGRGEVSAAMVTAAGLLLLLGVAGKSAQFPLHTWLPDAMAGPTPISALIHAATMVAAGVYVVFRLFPIFAAGTGVLAVLGVVAAVTMLLGALAATAADDIKRVLAWSTVSQLAYMTGALAVGATSAALFHLLSHAAFKALLFFAAGAVIHAVGSNLMSAMGGLRRGMPVTFATTTVGLAALVGLPPLAGFWSKDAILYAAAGEAGWVAALVFGAGLLTVVITGWYATRLWLRTFFGPRSRAAEAHDPPALMTWPLCVLAVPTALLGVAALFDGVAARLVAPPSTVEGYLGGVTPELPPEPELVHFGVFMLLPLAAAGLGVALAWWRWRRDPATDPATVLGPLRPVFAAGFYLDAVQRAVVVRPVQALAGLVSRGDATVVDGAVTGAGRGTVGLGTLLARAHQGTVTRALTAVLAGALLIGIAALLYWAIMSSLTGPPGESAHQLMIDPVDRGVVAG</sequence>
<feature type="transmembrane region" description="Helical" evidence="6">
    <location>
        <begin position="411"/>
        <end position="434"/>
    </location>
</feature>
<keyword evidence="4 6" id="KW-0472">Membrane</keyword>
<feature type="transmembrane region" description="Helical" evidence="6">
    <location>
        <begin position="37"/>
        <end position="61"/>
    </location>
</feature>
<dbReference type="EC" id="1.6.5.-" evidence="9"/>
<dbReference type="EMBL" id="CP070499">
    <property type="protein sequence ID" value="QSB15305.1"/>
    <property type="molecule type" value="Genomic_DNA"/>
</dbReference>
<feature type="transmembrane region" description="Helical" evidence="6">
    <location>
        <begin position="276"/>
        <end position="299"/>
    </location>
</feature>
<dbReference type="InterPro" id="IPR001516">
    <property type="entry name" value="Proton_antipo_N"/>
</dbReference>
<evidence type="ECO:0000313" key="9">
    <source>
        <dbReference type="EMBL" id="QSB15305.1"/>
    </source>
</evidence>
<keyword evidence="2 5" id="KW-0812">Transmembrane</keyword>
<accession>A0A895YGX3</accession>
<dbReference type="GO" id="GO:0016020">
    <property type="term" value="C:membrane"/>
    <property type="evidence" value="ECO:0007669"/>
    <property type="project" value="UniProtKB-SubCell"/>
</dbReference>
<dbReference type="KEGG" id="nhy:JQS43_02780"/>
<dbReference type="InterPro" id="IPR018393">
    <property type="entry name" value="NADHpl_OxRdtase_5_subgr"/>
</dbReference>
<feature type="transmembrane region" description="Helical" evidence="6">
    <location>
        <begin position="376"/>
        <end position="399"/>
    </location>
</feature>
<dbReference type="GO" id="GO:0012505">
    <property type="term" value="C:endomembrane system"/>
    <property type="evidence" value="ECO:0007669"/>
    <property type="project" value="UniProtKB-SubCell"/>
</dbReference>
<gene>
    <name evidence="9" type="ORF">JQS43_02780</name>
</gene>
<evidence type="ECO:0000313" key="10">
    <source>
        <dbReference type="Proteomes" id="UP000662857"/>
    </source>
</evidence>
<keyword evidence="10" id="KW-1185">Reference proteome</keyword>
<dbReference type="PRINTS" id="PR01434">
    <property type="entry name" value="NADHDHGNASE5"/>
</dbReference>
<evidence type="ECO:0000259" key="7">
    <source>
        <dbReference type="Pfam" id="PF00361"/>
    </source>
</evidence>
<comment type="subcellular location">
    <subcellularLocation>
        <location evidence="1">Endomembrane system</location>
        <topology evidence="1">Multi-pass membrane protein</topology>
    </subcellularLocation>
    <subcellularLocation>
        <location evidence="5">Membrane</location>
        <topology evidence="5">Multi-pass membrane protein</topology>
    </subcellularLocation>
</comment>
<proteinExistence type="predicted"/>
<feature type="transmembrane region" description="Helical" evidence="6">
    <location>
        <begin position="319"/>
        <end position="340"/>
    </location>
</feature>
<dbReference type="PANTHER" id="PTHR42829">
    <property type="entry name" value="NADH-UBIQUINONE OXIDOREDUCTASE CHAIN 5"/>
    <property type="match status" value="1"/>
</dbReference>
<feature type="transmembrane region" description="Helical" evidence="6">
    <location>
        <begin position="346"/>
        <end position="364"/>
    </location>
</feature>
<organism evidence="9 10">
    <name type="scientific">Natronosporangium hydrolyticum</name>
    <dbReference type="NCBI Taxonomy" id="2811111"/>
    <lineage>
        <taxon>Bacteria</taxon>
        <taxon>Bacillati</taxon>
        <taxon>Actinomycetota</taxon>
        <taxon>Actinomycetes</taxon>
        <taxon>Micromonosporales</taxon>
        <taxon>Micromonosporaceae</taxon>
        <taxon>Natronosporangium</taxon>
    </lineage>
</organism>
<dbReference type="GO" id="GO:0008137">
    <property type="term" value="F:NADH dehydrogenase (ubiquinone) activity"/>
    <property type="evidence" value="ECO:0007669"/>
    <property type="project" value="InterPro"/>
</dbReference>
<feature type="domain" description="NADH:quinone oxidoreductase/Mrp antiporter transmembrane" evidence="7">
    <location>
        <begin position="137"/>
        <end position="422"/>
    </location>
</feature>
<reference evidence="9" key="1">
    <citation type="submission" date="2021-02" db="EMBL/GenBank/DDBJ databases">
        <title>Natrosporangium hydrolyticum gen. nov., sp. nov, a haloalkaliphilic actinobacterium from a soda solonchak soil.</title>
        <authorList>
            <person name="Sorokin D.Y."/>
            <person name="Khijniak T.V."/>
            <person name="Zakharycheva A.P."/>
            <person name="Boueva O.V."/>
            <person name="Ariskina E.V."/>
            <person name="Hahnke R.L."/>
            <person name="Bunk B."/>
            <person name="Sproer C."/>
            <person name="Schumann P."/>
            <person name="Evtushenko L.I."/>
            <person name="Kublanov I.V."/>
        </authorList>
    </citation>
    <scope>NUCLEOTIDE SEQUENCE</scope>
    <source>
        <strain evidence="9">DSM 106523</strain>
    </source>
</reference>
<name>A0A895YGX3_9ACTN</name>
<evidence type="ECO:0000259" key="8">
    <source>
        <dbReference type="Pfam" id="PF00662"/>
    </source>
</evidence>
<keyword evidence="3 6" id="KW-1133">Transmembrane helix</keyword>
<feature type="transmembrane region" description="Helical" evidence="6">
    <location>
        <begin position="6"/>
        <end position="25"/>
    </location>
</feature>
<dbReference type="Pfam" id="PF00361">
    <property type="entry name" value="Proton_antipo_M"/>
    <property type="match status" value="1"/>
</dbReference>
<dbReference type="NCBIfam" id="TIGR01974">
    <property type="entry name" value="NDH_I_L"/>
    <property type="match status" value="1"/>
</dbReference>
<feature type="transmembrane region" description="Helical" evidence="6">
    <location>
        <begin position="509"/>
        <end position="532"/>
    </location>
</feature>
<dbReference type="PANTHER" id="PTHR42829:SF2">
    <property type="entry name" value="NADH-UBIQUINONE OXIDOREDUCTASE CHAIN 5"/>
    <property type="match status" value="1"/>
</dbReference>
<dbReference type="Gene3D" id="1.20.5.2700">
    <property type="match status" value="1"/>
</dbReference>
<feature type="transmembrane region" description="Helical" evidence="6">
    <location>
        <begin position="117"/>
        <end position="135"/>
    </location>
</feature>
<dbReference type="GO" id="GO:0042773">
    <property type="term" value="P:ATP synthesis coupled electron transport"/>
    <property type="evidence" value="ECO:0007669"/>
    <property type="project" value="InterPro"/>
</dbReference>
<dbReference type="AlphaFoldDB" id="A0A895YGX3"/>
<keyword evidence="9" id="KW-0560">Oxidoreductase</keyword>
<dbReference type="GO" id="GO:0003954">
    <property type="term" value="F:NADH dehydrogenase activity"/>
    <property type="evidence" value="ECO:0007669"/>
    <property type="project" value="TreeGrafter"/>
</dbReference>
<feature type="transmembrane region" description="Helical" evidence="6">
    <location>
        <begin position="252"/>
        <end position="270"/>
    </location>
</feature>
<feature type="transmembrane region" description="Helical" evidence="6">
    <location>
        <begin position="615"/>
        <end position="636"/>
    </location>
</feature>
<evidence type="ECO:0000256" key="1">
    <source>
        <dbReference type="ARBA" id="ARBA00004127"/>
    </source>
</evidence>
<evidence type="ECO:0000256" key="5">
    <source>
        <dbReference type="RuleBase" id="RU000320"/>
    </source>
</evidence>
<dbReference type="Proteomes" id="UP000662857">
    <property type="component" value="Chromosome"/>
</dbReference>
<feature type="transmembrane region" description="Helical" evidence="6">
    <location>
        <begin position="213"/>
        <end position="231"/>
    </location>
</feature>
<dbReference type="InterPro" id="IPR003945">
    <property type="entry name" value="NU5C-like"/>
</dbReference>
<feature type="domain" description="NADH-Ubiquinone oxidoreductase (complex I) chain 5 N-terminal" evidence="8">
    <location>
        <begin position="73"/>
        <end position="119"/>
    </location>
</feature>
<feature type="transmembrane region" description="Helical" evidence="6">
    <location>
        <begin position="180"/>
        <end position="201"/>
    </location>
</feature>
<evidence type="ECO:0000256" key="2">
    <source>
        <dbReference type="ARBA" id="ARBA00022692"/>
    </source>
</evidence>
<dbReference type="GO" id="GO:0015990">
    <property type="term" value="P:electron transport coupled proton transport"/>
    <property type="evidence" value="ECO:0007669"/>
    <property type="project" value="TreeGrafter"/>
</dbReference>
<evidence type="ECO:0000256" key="3">
    <source>
        <dbReference type="ARBA" id="ARBA00022989"/>
    </source>
</evidence>
<protein>
    <submittedName>
        <fullName evidence="9">NADH-quinone oxidoreductase subunit L</fullName>
        <ecNumber evidence="9">1.6.5.-</ecNumber>
    </submittedName>
</protein>
<evidence type="ECO:0000256" key="6">
    <source>
        <dbReference type="SAM" id="Phobius"/>
    </source>
</evidence>
<dbReference type="Pfam" id="PF00662">
    <property type="entry name" value="Proton_antipo_N"/>
    <property type="match status" value="1"/>
</dbReference>
<feature type="transmembrane region" description="Helical" evidence="6">
    <location>
        <begin position="89"/>
        <end position="110"/>
    </location>
</feature>